<evidence type="ECO:0000313" key="3">
    <source>
        <dbReference type="Proteomes" id="UP000001514"/>
    </source>
</evidence>
<feature type="signal peptide" evidence="1">
    <location>
        <begin position="1"/>
        <end position="18"/>
    </location>
</feature>
<evidence type="ECO:0000313" key="2">
    <source>
        <dbReference type="EMBL" id="EFJ18893.1"/>
    </source>
</evidence>
<keyword evidence="1" id="KW-0732">Signal</keyword>
<reference evidence="2 3" key="1">
    <citation type="journal article" date="2011" name="Science">
        <title>The Selaginella genome identifies genetic changes associated with the evolution of vascular plants.</title>
        <authorList>
            <person name="Banks J.A."/>
            <person name="Nishiyama T."/>
            <person name="Hasebe M."/>
            <person name="Bowman J.L."/>
            <person name="Gribskov M."/>
            <person name="dePamphilis C."/>
            <person name="Albert V.A."/>
            <person name="Aono N."/>
            <person name="Aoyama T."/>
            <person name="Ambrose B.A."/>
            <person name="Ashton N.W."/>
            <person name="Axtell M.J."/>
            <person name="Barker E."/>
            <person name="Barker M.S."/>
            <person name="Bennetzen J.L."/>
            <person name="Bonawitz N.D."/>
            <person name="Chapple C."/>
            <person name="Cheng C."/>
            <person name="Correa L.G."/>
            <person name="Dacre M."/>
            <person name="DeBarry J."/>
            <person name="Dreyer I."/>
            <person name="Elias M."/>
            <person name="Engstrom E.M."/>
            <person name="Estelle M."/>
            <person name="Feng L."/>
            <person name="Finet C."/>
            <person name="Floyd S.K."/>
            <person name="Frommer W.B."/>
            <person name="Fujita T."/>
            <person name="Gramzow L."/>
            <person name="Gutensohn M."/>
            <person name="Harholt J."/>
            <person name="Hattori M."/>
            <person name="Heyl A."/>
            <person name="Hirai T."/>
            <person name="Hiwatashi Y."/>
            <person name="Ishikawa M."/>
            <person name="Iwata M."/>
            <person name="Karol K.G."/>
            <person name="Koehler B."/>
            <person name="Kolukisaoglu U."/>
            <person name="Kubo M."/>
            <person name="Kurata T."/>
            <person name="Lalonde S."/>
            <person name="Li K."/>
            <person name="Li Y."/>
            <person name="Litt A."/>
            <person name="Lyons E."/>
            <person name="Manning G."/>
            <person name="Maruyama T."/>
            <person name="Michael T.P."/>
            <person name="Mikami K."/>
            <person name="Miyazaki S."/>
            <person name="Morinaga S."/>
            <person name="Murata T."/>
            <person name="Mueller-Roeber B."/>
            <person name="Nelson D.R."/>
            <person name="Obara M."/>
            <person name="Oguri Y."/>
            <person name="Olmstead R.G."/>
            <person name="Onodera N."/>
            <person name="Petersen B.L."/>
            <person name="Pils B."/>
            <person name="Prigge M."/>
            <person name="Rensing S.A."/>
            <person name="Riano-Pachon D.M."/>
            <person name="Roberts A.W."/>
            <person name="Sato Y."/>
            <person name="Scheller H.V."/>
            <person name="Schulz B."/>
            <person name="Schulz C."/>
            <person name="Shakirov E.V."/>
            <person name="Shibagaki N."/>
            <person name="Shinohara N."/>
            <person name="Shippen D.E."/>
            <person name="Soerensen I."/>
            <person name="Sotooka R."/>
            <person name="Sugimoto N."/>
            <person name="Sugita M."/>
            <person name="Sumikawa N."/>
            <person name="Tanurdzic M."/>
            <person name="Theissen G."/>
            <person name="Ulvskov P."/>
            <person name="Wakazuki S."/>
            <person name="Weng J.K."/>
            <person name="Willats W.W."/>
            <person name="Wipf D."/>
            <person name="Wolf P.G."/>
            <person name="Yang L."/>
            <person name="Zimmer A.D."/>
            <person name="Zhu Q."/>
            <person name="Mitros T."/>
            <person name="Hellsten U."/>
            <person name="Loque D."/>
            <person name="Otillar R."/>
            <person name="Salamov A."/>
            <person name="Schmutz J."/>
            <person name="Shapiro H."/>
            <person name="Lindquist E."/>
            <person name="Lucas S."/>
            <person name="Rokhsar D."/>
            <person name="Grigoriev I.V."/>
        </authorList>
    </citation>
    <scope>NUCLEOTIDE SEQUENCE [LARGE SCALE GENOMIC DNA]</scope>
</reference>
<proteinExistence type="predicted"/>
<organism evidence="3">
    <name type="scientific">Selaginella moellendorffii</name>
    <name type="common">Spikemoss</name>
    <dbReference type="NCBI Taxonomy" id="88036"/>
    <lineage>
        <taxon>Eukaryota</taxon>
        <taxon>Viridiplantae</taxon>
        <taxon>Streptophyta</taxon>
        <taxon>Embryophyta</taxon>
        <taxon>Tracheophyta</taxon>
        <taxon>Lycopodiopsida</taxon>
        <taxon>Selaginellales</taxon>
        <taxon>Selaginellaceae</taxon>
        <taxon>Selaginella</taxon>
    </lineage>
</organism>
<dbReference type="AlphaFoldDB" id="D8S9V9"/>
<accession>D8S9V9</accession>
<name>D8S9V9_SELML</name>
<gene>
    <name evidence="2" type="ORF">SELMODRAFT_419735</name>
</gene>
<dbReference type="Proteomes" id="UP000001514">
    <property type="component" value="Unassembled WGS sequence"/>
</dbReference>
<evidence type="ECO:0000256" key="1">
    <source>
        <dbReference type="SAM" id="SignalP"/>
    </source>
</evidence>
<dbReference type="EMBL" id="GL377608">
    <property type="protein sequence ID" value="EFJ18893.1"/>
    <property type="molecule type" value="Genomic_DNA"/>
</dbReference>
<dbReference type="HOGENOM" id="CLU_1404633_0_0_1"/>
<sequence>MVLLMLVSPMAQLSLCSSYKVVKLHGCQYSILKCFKLLPNYDADCDRVLVFKSQNDLALEVISNIASDLSNDNSVVSSSMLSNMVSELVKTPLEWFHSQKPNIQKTYYLSRFNSIIYNSDKIKILDRCLFEEAKWLEVLEHCYEVIPSIYFILVASKNGIHILENEQKHYLTMMLLECSYILRWSSISCHLVGL</sequence>
<dbReference type="InParanoid" id="D8S9V9"/>
<dbReference type="Gramene" id="EFJ18893">
    <property type="protein sequence ID" value="EFJ18893"/>
    <property type="gene ID" value="SELMODRAFT_419735"/>
</dbReference>
<dbReference type="KEGG" id="smo:SELMODRAFT_419735"/>
<keyword evidence="3" id="KW-1185">Reference proteome</keyword>
<protein>
    <submittedName>
        <fullName evidence="2">Uncharacterized protein</fullName>
    </submittedName>
</protein>
<feature type="chain" id="PRO_5003122535" evidence="1">
    <location>
        <begin position="19"/>
        <end position="194"/>
    </location>
</feature>